<dbReference type="Proteomes" id="UP000077763">
    <property type="component" value="Unassembled WGS sequence"/>
</dbReference>
<dbReference type="Gene3D" id="3.40.30.10">
    <property type="entry name" value="Glutaredoxin"/>
    <property type="match status" value="1"/>
</dbReference>
<keyword evidence="2" id="KW-0413">Isomerase</keyword>
<dbReference type="PROSITE" id="PS51352">
    <property type="entry name" value="THIOREDOXIN_2"/>
    <property type="match status" value="1"/>
</dbReference>
<dbReference type="AlphaFoldDB" id="A0A177MK97"/>
<gene>
    <name evidence="2" type="ORF">A1353_10045</name>
</gene>
<dbReference type="EMBL" id="LUUH01000038">
    <property type="protein sequence ID" value="OAI06022.1"/>
    <property type="molecule type" value="Genomic_DNA"/>
</dbReference>
<dbReference type="PANTHER" id="PTHR42852:SF13">
    <property type="entry name" value="PROTEIN DIPZ"/>
    <property type="match status" value="1"/>
</dbReference>
<reference evidence="2 3" key="1">
    <citation type="submission" date="2016-03" db="EMBL/GenBank/DDBJ databases">
        <authorList>
            <person name="Ploux O."/>
        </authorList>
    </citation>
    <scope>NUCLEOTIDE SEQUENCE [LARGE SCALE GENOMIC DNA]</scope>
    <source>
        <strain evidence="2 3">R-45371</strain>
    </source>
</reference>
<dbReference type="RefSeq" id="WP_064036172.1">
    <property type="nucleotide sequence ID" value="NZ_LUUH01000038.1"/>
</dbReference>
<dbReference type="InterPro" id="IPR036249">
    <property type="entry name" value="Thioredoxin-like_sf"/>
</dbReference>
<evidence type="ECO:0000313" key="2">
    <source>
        <dbReference type="EMBL" id="OAI06022.1"/>
    </source>
</evidence>
<organism evidence="2 3">
    <name type="scientific">Methylomonas methanica</name>
    <dbReference type="NCBI Taxonomy" id="421"/>
    <lineage>
        <taxon>Bacteria</taxon>
        <taxon>Pseudomonadati</taxon>
        <taxon>Pseudomonadota</taxon>
        <taxon>Gammaproteobacteria</taxon>
        <taxon>Methylococcales</taxon>
        <taxon>Methylococcaceae</taxon>
        <taxon>Methylomonas</taxon>
    </lineage>
</organism>
<evidence type="ECO:0000313" key="3">
    <source>
        <dbReference type="Proteomes" id="UP000077763"/>
    </source>
</evidence>
<dbReference type="InterPro" id="IPR050553">
    <property type="entry name" value="Thioredoxin_ResA/DsbE_sf"/>
</dbReference>
<dbReference type="SUPFAM" id="SSF52833">
    <property type="entry name" value="Thioredoxin-like"/>
    <property type="match status" value="1"/>
</dbReference>
<proteinExistence type="predicted"/>
<protein>
    <submittedName>
        <fullName evidence="2">Thiol-disulfide isomerase</fullName>
    </submittedName>
</protein>
<accession>A0A177MK97</accession>
<dbReference type="InterPro" id="IPR013766">
    <property type="entry name" value="Thioredoxin_domain"/>
</dbReference>
<sequence length="218" mass="24552">MRTVMIGQKVPPLSVSEWVQGQSVNFEQLLGQVVLVAVFQVNCPGCFLSCLPQVLALKQRYAESGLTVLGLATAFEDFDKNNLQNLRRLVETGEVIGETLRVLSGRGLLQDGKLPYRLDFPVAMDRLTKREFGSIESEIDAFISQRLSDLEQDIGLRQPHVRAQVKQYLQTLDYHAETFEFFQLQGTPSYILVDRAGLLVQCKFGAYPDLETDILKLL</sequence>
<comment type="caution">
    <text evidence="2">The sequence shown here is derived from an EMBL/GenBank/DDBJ whole genome shotgun (WGS) entry which is preliminary data.</text>
</comment>
<dbReference type="PANTHER" id="PTHR42852">
    <property type="entry name" value="THIOL:DISULFIDE INTERCHANGE PROTEIN DSBE"/>
    <property type="match status" value="1"/>
</dbReference>
<evidence type="ECO:0000259" key="1">
    <source>
        <dbReference type="PROSITE" id="PS51352"/>
    </source>
</evidence>
<feature type="domain" description="Thioredoxin" evidence="1">
    <location>
        <begin position="4"/>
        <end position="144"/>
    </location>
</feature>
<dbReference type="GO" id="GO:0016853">
    <property type="term" value="F:isomerase activity"/>
    <property type="evidence" value="ECO:0007669"/>
    <property type="project" value="UniProtKB-KW"/>
</dbReference>
<name>A0A177MK97_METMH</name>